<evidence type="ECO:0000256" key="2">
    <source>
        <dbReference type="SAM" id="MobiDB-lite"/>
    </source>
</evidence>
<dbReference type="InterPro" id="IPR003409">
    <property type="entry name" value="MORN"/>
</dbReference>
<proteinExistence type="predicted"/>
<evidence type="ECO:0000313" key="3">
    <source>
        <dbReference type="EMBL" id="CBZ55235.1"/>
    </source>
</evidence>
<evidence type="ECO:0000313" key="4">
    <source>
        <dbReference type="Proteomes" id="UP000007494"/>
    </source>
</evidence>
<feature type="compositionally biased region" description="Polar residues" evidence="2">
    <location>
        <begin position="426"/>
        <end position="436"/>
    </location>
</feature>
<evidence type="ECO:0000256" key="1">
    <source>
        <dbReference type="ARBA" id="ARBA00022737"/>
    </source>
</evidence>
<dbReference type="PANTHER" id="PTHR23084">
    <property type="entry name" value="PHOSPHATIDYLINOSITOL-4-PHOSPHATE 5-KINASE RELATED"/>
    <property type="match status" value="1"/>
</dbReference>
<dbReference type="eggNOG" id="KOG0229">
    <property type="taxonomic scope" value="Eukaryota"/>
</dbReference>
<sequence>MGCTQSTANETAPKPAQHQGGAVSPGTAGTGGVSRNGNSDRAGGPSGSGPNGPSVENGGAPESAEPPPENLAPDDDTVGTGYVPPPGGRQGHSLASGPPTNLAEIPGEPAGGGRVARPAVTLKSGAVYEGQWKDPHRDGQGKLSWPDGETYEGSFKKDECSGEGTWSDGKGNVFEGQWQHNRINGTGKFTHADGSVYEGQWTDDMKHGKGKEMWGDGTVYEGSFEKGDKQGKGSITFPDGSKYVGSFAKDFFAGKGVYTWANGRTYEGEWKDGYMHGNGVYKWPQGQFSKYEGPYEQSMKSGPGKLFLRDGRIYVANFVKNKMDGEVVEISPSGKKRKGIWKEGKHVKWTEQGKVPLFVGEEALDNSAGDYETSAYSNPNKYHQLYQGQKKQHMKIDGGVLHGKGGVPPSFHAPTQAPKPDEAARNKSTMDCSSQGKKGLQGQEELLSPEASHACARCLNGKRHQNRVTTEQNPQLL</sequence>
<dbReference type="GeneID" id="13446950"/>
<feature type="compositionally biased region" description="Polar residues" evidence="2">
    <location>
        <begin position="1"/>
        <end position="10"/>
    </location>
</feature>
<dbReference type="SUPFAM" id="SSF82185">
    <property type="entry name" value="Histone H3 K4-specific methyltransferase SET7/9 N-terminal domain"/>
    <property type="match status" value="2"/>
</dbReference>
<feature type="region of interest" description="Disordered" evidence="2">
    <location>
        <begin position="405"/>
        <end position="447"/>
    </location>
</feature>
<dbReference type="AlphaFoldDB" id="F0VND9"/>
<organism evidence="3 4">
    <name type="scientific">Neospora caninum (strain Liverpool)</name>
    <dbReference type="NCBI Taxonomy" id="572307"/>
    <lineage>
        <taxon>Eukaryota</taxon>
        <taxon>Sar</taxon>
        <taxon>Alveolata</taxon>
        <taxon>Apicomplexa</taxon>
        <taxon>Conoidasida</taxon>
        <taxon>Coccidia</taxon>
        <taxon>Eucoccidiorida</taxon>
        <taxon>Eimeriorina</taxon>
        <taxon>Sarcocystidae</taxon>
        <taxon>Neospora</taxon>
    </lineage>
</organism>
<feature type="compositionally biased region" description="Basic and acidic residues" evidence="2">
    <location>
        <begin position="131"/>
        <end position="140"/>
    </location>
</feature>
<accession>F0VND9</accession>
<name>F0VND9_NEOCL</name>
<feature type="region of interest" description="Disordered" evidence="2">
    <location>
        <begin position="1"/>
        <end position="172"/>
    </location>
</feature>
<dbReference type="OMA" id="EASHACA"/>
<keyword evidence="3" id="KW-0808">Transferase</keyword>
<dbReference type="Gene3D" id="2.20.110.10">
    <property type="entry name" value="Histone H3 K4-specific methyltransferase SET7/9 N-terminal domain"/>
    <property type="match status" value="5"/>
</dbReference>
<dbReference type="SMART" id="SM00698">
    <property type="entry name" value="MORN"/>
    <property type="match status" value="8"/>
</dbReference>
<dbReference type="VEuPathDB" id="ToxoDB:NCLIV_056590"/>
<protein>
    <submittedName>
        <fullName evidence="3">Putative phosphatidylinositol-4-phosphate 5-kinase</fullName>
    </submittedName>
</protein>
<dbReference type="RefSeq" id="XP_003885263.1">
    <property type="nucleotide sequence ID" value="XM_003885214.1"/>
</dbReference>
<keyword evidence="3" id="KW-0418">Kinase</keyword>
<keyword evidence="4" id="KW-1185">Reference proteome</keyword>
<dbReference type="Pfam" id="PF02493">
    <property type="entry name" value="MORN"/>
    <property type="match status" value="7"/>
</dbReference>
<gene>
    <name evidence="3" type="ORF">NCLIV_056590</name>
</gene>
<feature type="compositionally biased region" description="Low complexity" evidence="2">
    <location>
        <begin position="51"/>
        <end position="63"/>
    </location>
</feature>
<dbReference type="GO" id="GO:0016301">
    <property type="term" value="F:kinase activity"/>
    <property type="evidence" value="ECO:0007669"/>
    <property type="project" value="UniProtKB-KW"/>
</dbReference>
<dbReference type="InParanoid" id="F0VND9"/>
<dbReference type="PANTHER" id="PTHR23084:SF179">
    <property type="entry name" value="OS10G0565000 PROTEIN"/>
    <property type="match status" value="1"/>
</dbReference>
<dbReference type="Proteomes" id="UP000007494">
    <property type="component" value="Chromosome XI"/>
</dbReference>
<keyword evidence="1" id="KW-0677">Repeat</keyword>
<reference evidence="4" key="1">
    <citation type="journal article" date="2012" name="PLoS Pathog.">
        <title>Comparative genomics of the apicomplexan parasites Toxoplasma gondii and Neospora caninum: Coccidia differing in host range and transmission strategy.</title>
        <authorList>
            <person name="Reid A.J."/>
            <person name="Vermont S.J."/>
            <person name="Cotton J.A."/>
            <person name="Harris D."/>
            <person name="Hill-Cawthorne G.A."/>
            <person name="Konen-Waisman S."/>
            <person name="Latham S.M."/>
            <person name="Mourier T."/>
            <person name="Norton R."/>
            <person name="Quail M.A."/>
            <person name="Sanders M."/>
            <person name="Shanmugam D."/>
            <person name="Sohal A."/>
            <person name="Wasmuth J.D."/>
            <person name="Brunk B."/>
            <person name="Grigg M.E."/>
            <person name="Howard J.C."/>
            <person name="Parkinson J."/>
            <person name="Roos D.S."/>
            <person name="Trees A.J."/>
            <person name="Berriman M."/>
            <person name="Pain A."/>
            <person name="Wastling J.M."/>
        </authorList>
    </citation>
    <scope>NUCLEOTIDE SEQUENCE [LARGE SCALE GENOMIC DNA]</scope>
    <source>
        <strain evidence="4">Liverpool</strain>
    </source>
</reference>
<dbReference type="OrthoDB" id="329175at2759"/>
<dbReference type="EMBL" id="FR823392">
    <property type="protein sequence ID" value="CBZ55235.1"/>
    <property type="molecule type" value="Genomic_DNA"/>
</dbReference>